<evidence type="ECO:0000313" key="2">
    <source>
        <dbReference type="Proteomes" id="UP001239111"/>
    </source>
</evidence>
<accession>A0ACC2NYZ0</accession>
<organism evidence="1 2">
    <name type="scientific">Eretmocerus hayati</name>
    <dbReference type="NCBI Taxonomy" id="131215"/>
    <lineage>
        <taxon>Eukaryota</taxon>
        <taxon>Metazoa</taxon>
        <taxon>Ecdysozoa</taxon>
        <taxon>Arthropoda</taxon>
        <taxon>Hexapoda</taxon>
        <taxon>Insecta</taxon>
        <taxon>Pterygota</taxon>
        <taxon>Neoptera</taxon>
        <taxon>Endopterygota</taxon>
        <taxon>Hymenoptera</taxon>
        <taxon>Apocrita</taxon>
        <taxon>Proctotrupomorpha</taxon>
        <taxon>Chalcidoidea</taxon>
        <taxon>Aphelinidae</taxon>
        <taxon>Aphelininae</taxon>
        <taxon>Eretmocerus</taxon>
    </lineage>
</organism>
<reference evidence="1" key="1">
    <citation type="submission" date="2023-04" db="EMBL/GenBank/DDBJ databases">
        <title>A chromosome-level genome assembly of the parasitoid wasp Eretmocerus hayati.</title>
        <authorList>
            <person name="Zhong Y."/>
            <person name="Liu S."/>
            <person name="Liu Y."/>
        </authorList>
    </citation>
    <scope>NUCLEOTIDE SEQUENCE</scope>
    <source>
        <strain evidence="1">ZJU_SS_LIU_2023</strain>
    </source>
</reference>
<evidence type="ECO:0000313" key="1">
    <source>
        <dbReference type="EMBL" id="KAJ8676415.1"/>
    </source>
</evidence>
<name>A0ACC2NYZ0_9HYME</name>
<keyword evidence="2" id="KW-1185">Reference proteome</keyword>
<comment type="caution">
    <text evidence="1">The sequence shown here is derived from an EMBL/GenBank/DDBJ whole genome shotgun (WGS) entry which is preliminary data.</text>
</comment>
<sequence length="537" mass="61417">MKVPNQAVITICETADQKADGRSIESPQNVTVTIVDSSIEDFCTAPNSPIDTSRKCPCSSTNTEDSKINSTSNGGGGIRQAYSEGTWKIKSPADLDNLTEEEILDLAEAWIDQLKNIPESEKRKWILDKMVEAFKDSLPMTLIEILAAYSFDGDSGISMDSEPDWLDKDKFRRGQKFAMEYMFGITYAELMSLFIVFAFEEGLKPIIATGASSTPYTAFKRYLSTGSRVRNWYSSDPWEKGTAAYNDIRSVRKMHALVRKRTAQMTPEEWATRSSIPQPWCPALETTKRDFESTCAAPAPGQCPFTSLVKLPRSKLKLLNQGEMAITQFAFVGLTILSPEAYGIHCSEAELEAFCHLWRGIGYLLGIEDEYNFCRGTLDDVRARSRDFLEYWVKPNFRSVVPAWEHMMRCVIQGLQYYFPGSTYETCLLDLAQVMNLHMPRLYNSLSYSTWIRHRLVRFYFTYGSKLPKLRSLMNHRLEKALERAHNFDEQKHKELEEKSAKTLESYAESQKNKDVGEKPRNTWALRFFVNMMTLDQ</sequence>
<gene>
    <name evidence="1" type="ORF">QAD02_012202</name>
</gene>
<proteinExistence type="predicted"/>
<dbReference type="Proteomes" id="UP001239111">
    <property type="component" value="Chromosome 2"/>
</dbReference>
<protein>
    <submittedName>
        <fullName evidence="1">Uncharacterized protein</fullName>
    </submittedName>
</protein>
<dbReference type="EMBL" id="CM056742">
    <property type="protein sequence ID" value="KAJ8676415.1"/>
    <property type="molecule type" value="Genomic_DNA"/>
</dbReference>